<protein>
    <submittedName>
        <fullName evidence="3">HupE/UreJ family protein</fullName>
    </submittedName>
</protein>
<feature type="chain" id="PRO_5045052414" evidence="2">
    <location>
        <begin position="30"/>
        <end position="191"/>
    </location>
</feature>
<comment type="caution">
    <text evidence="3">The sequence shown here is derived from an EMBL/GenBank/DDBJ whole genome shotgun (WGS) entry which is preliminary data.</text>
</comment>
<feature type="transmembrane region" description="Helical" evidence="1">
    <location>
        <begin position="145"/>
        <end position="166"/>
    </location>
</feature>
<sequence length="191" mass="18897">MNWNHDTGRRAAATAILLAGLAVALPAAAHPGHAETGFAAGVLHPLTGLDHLLALLAVGLWSRTQRHGAVLPAVFLALMATGAACAGAGFVLPALETSIAATVLLLGGLAACAPNWQRRMPPQLAVVVVGSCAVLHGLAHGRELAGMASGAGFLLASGALMLVGALPGARVRRWAGAAIGAAGLCLLAGLV</sequence>
<proteinExistence type="predicted"/>
<keyword evidence="1" id="KW-1133">Transmembrane helix</keyword>
<keyword evidence="1" id="KW-0472">Membrane</keyword>
<organism evidence="3 4">
    <name type="scientific">Massilia pinisoli</name>
    <dbReference type="NCBI Taxonomy" id="1772194"/>
    <lineage>
        <taxon>Bacteria</taxon>
        <taxon>Pseudomonadati</taxon>
        <taxon>Pseudomonadota</taxon>
        <taxon>Betaproteobacteria</taxon>
        <taxon>Burkholderiales</taxon>
        <taxon>Oxalobacteraceae</taxon>
        <taxon>Telluria group</taxon>
        <taxon>Massilia</taxon>
    </lineage>
</organism>
<dbReference type="EMBL" id="JANUGW010000020">
    <property type="protein sequence ID" value="MCS0584286.1"/>
    <property type="molecule type" value="Genomic_DNA"/>
</dbReference>
<dbReference type="PIRSF" id="PIRSF016919">
    <property type="entry name" value="HupE_UreJ"/>
    <property type="match status" value="1"/>
</dbReference>
<evidence type="ECO:0000256" key="1">
    <source>
        <dbReference type="SAM" id="Phobius"/>
    </source>
</evidence>
<accession>A0ABT1ZWI9</accession>
<keyword evidence="4" id="KW-1185">Reference proteome</keyword>
<feature type="transmembrane region" description="Helical" evidence="1">
    <location>
        <begin position="123"/>
        <end position="139"/>
    </location>
</feature>
<feature type="signal peptide" evidence="2">
    <location>
        <begin position="1"/>
        <end position="29"/>
    </location>
</feature>
<evidence type="ECO:0000256" key="2">
    <source>
        <dbReference type="SAM" id="SignalP"/>
    </source>
</evidence>
<evidence type="ECO:0000313" key="4">
    <source>
        <dbReference type="Proteomes" id="UP001204151"/>
    </source>
</evidence>
<feature type="transmembrane region" description="Helical" evidence="1">
    <location>
        <begin position="173"/>
        <end position="190"/>
    </location>
</feature>
<keyword evidence="2" id="KW-0732">Signal</keyword>
<dbReference type="InterPro" id="IPR007038">
    <property type="entry name" value="HupE_UreJ"/>
</dbReference>
<feature type="transmembrane region" description="Helical" evidence="1">
    <location>
        <begin position="44"/>
        <end position="62"/>
    </location>
</feature>
<dbReference type="RefSeq" id="WP_258818848.1">
    <property type="nucleotide sequence ID" value="NZ_JANUGW010000020.1"/>
</dbReference>
<name>A0ABT1ZWI9_9BURK</name>
<evidence type="ECO:0000313" key="3">
    <source>
        <dbReference type="EMBL" id="MCS0584286.1"/>
    </source>
</evidence>
<dbReference type="Proteomes" id="UP001204151">
    <property type="component" value="Unassembled WGS sequence"/>
</dbReference>
<gene>
    <name evidence="3" type="ORF">NX784_22100</name>
</gene>
<keyword evidence="1" id="KW-0812">Transmembrane</keyword>
<feature type="transmembrane region" description="Helical" evidence="1">
    <location>
        <begin position="98"/>
        <end position="116"/>
    </location>
</feature>
<feature type="transmembrane region" description="Helical" evidence="1">
    <location>
        <begin position="69"/>
        <end position="92"/>
    </location>
</feature>
<dbReference type="Pfam" id="PF04955">
    <property type="entry name" value="HupE_UreJ"/>
    <property type="match status" value="1"/>
</dbReference>
<reference evidence="3 4" key="1">
    <citation type="submission" date="2022-08" db="EMBL/GenBank/DDBJ databases">
        <title>Reclassification of Massilia species as members of the genera Telluria, Duganella, Pseudoduganella, Mokoshia gen. nov. and Zemynaea gen. nov. using orthogonal and non-orthogonal genome-based approaches.</title>
        <authorList>
            <person name="Bowman J.P."/>
        </authorList>
    </citation>
    <scope>NUCLEOTIDE SEQUENCE [LARGE SCALE GENOMIC DNA]</scope>
    <source>
        <strain evidence="3 4">JCM 31316</strain>
    </source>
</reference>